<feature type="disulfide bond" evidence="6">
    <location>
        <begin position="121"/>
        <end position="139"/>
    </location>
</feature>
<feature type="disulfide bond" evidence="6">
    <location>
        <begin position="56"/>
        <end position="71"/>
    </location>
</feature>
<reference evidence="11 12" key="1">
    <citation type="submission" date="2021-07" db="EMBL/GenBank/DDBJ databases">
        <authorList>
            <person name="Palmer J.M."/>
        </authorList>
    </citation>
    <scope>NUCLEOTIDE SEQUENCE [LARGE SCALE GENOMIC DNA]</scope>
    <source>
        <strain evidence="11 12">AT_MEX2019</strain>
        <tissue evidence="11">Muscle</tissue>
    </source>
</reference>
<evidence type="ECO:0000259" key="9">
    <source>
        <dbReference type="PROSITE" id="PS50017"/>
    </source>
</evidence>
<feature type="compositionally biased region" description="Basic and acidic residues" evidence="7">
    <location>
        <begin position="399"/>
        <end position="411"/>
    </location>
</feature>
<evidence type="ECO:0000313" key="12">
    <source>
        <dbReference type="Proteomes" id="UP001345963"/>
    </source>
</evidence>
<dbReference type="Gene3D" id="2.10.50.10">
    <property type="entry name" value="Tumor Necrosis Factor Receptor, subunit A, domain 2"/>
    <property type="match status" value="3"/>
</dbReference>
<dbReference type="SUPFAM" id="SSF57586">
    <property type="entry name" value="TNF receptor-like"/>
    <property type="match status" value="3"/>
</dbReference>
<sequence length="411" mass="46730">MLIIIPVLTIQQLEEERCPAGDYETEEGICCNKCSPGFKLLEKCHVSGHRSNCTLCVAGEFSDQMNSMSTCRRCKKCKASKNEYQVLPCQKHQNTICRCKEGYYKFSIDTETYDCVRCKKCRTDEIEIQPCTHEKNTVCECKESYYRVKDKCEPCSGCTLECAQHCSTPVKTKGPDQHHPQFINIIVGSVVAVFVLLAWGIFITYMATKHLIKRKMQSQSSISSDTSKEASKDFLVSFNEHSEEVGLRTAVETPLGEQELSKLPDCVPMIPDLIYAVLDLVPVHHVKQLVRSLGVTDMEIEQAEMDHRFCREAHYQMLRTWAQRSSRAVGGGQGEMVHRPLLEDLLDKLRQVHLSRAAEELETKGWIKLDTVLKPQKTSETESSTSDPPNRSLWPTRNAGKESKTPRKWDK</sequence>
<dbReference type="InterPro" id="IPR011029">
    <property type="entry name" value="DEATH-like_dom_sf"/>
</dbReference>
<dbReference type="PANTHER" id="PTHR46861:SF1">
    <property type="entry name" value="TUMOR NECROSIS FACTOR RECEPTOR SUPERFAMILY MEMBER 1A"/>
    <property type="match status" value="1"/>
</dbReference>
<feature type="transmembrane region" description="Helical" evidence="8">
    <location>
        <begin position="182"/>
        <end position="207"/>
    </location>
</feature>
<keyword evidence="8" id="KW-0812">Transmembrane</keyword>
<dbReference type="CDD" id="cd08313">
    <property type="entry name" value="Death_TNFR1"/>
    <property type="match status" value="1"/>
</dbReference>
<dbReference type="InterPro" id="IPR052493">
    <property type="entry name" value="TNFRSF1A"/>
</dbReference>
<feature type="disulfide bond" evidence="6">
    <location>
        <begin position="118"/>
        <end position="131"/>
    </location>
</feature>
<name>A0ABU7BV41_9TELE</name>
<dbReference type="Gene3D" id="1.10.533.10">
    <property type="entry name" value="Death Domain, Fas"/>
    <property type="match status" value="1"/>
</dbReference>
<evidence type="ECO:0000259" key="10">
    <source>
        <dbReference type="PROSITE" id="PS50050"/>
    </source>
</evidence>
<feature type="repeat" description="TNFR-Cys" evidence="6">
    <location>
        <begin position="55"/>
        <end position="97"/>
    </location>
</feature>
<protein>
    <submittedName>
        <fullName evidence="11">Uncharacterized protein</fullName>
    </submittedName>
</protein>
<dbReference type="InterPro" id="IPR001368">
    <property type="entry name" value="TNFR/NGFR_Cys_rich_reg"/>
</dbReference>
<keyword evidence="4 6" id="KW-1015">Disulfide bond</keyword>
<dbReference type="SUPFAM" id="SSF47986">
    <property type="entry name" value="DEATH domain"/>
    <property type="match status" value="1"/>
</dbReference>
<dbReference type="Proteomes" id="UP001345963">
    <property type="component" value="Unassembled WGS sequence"/>
</dbReference>
<feature type="domain" description="TNFR-Cys" evidence="10">
    <location>
        <begin position="55"/>
        <end position="97"/>
    </location>
</feature>
<feature type="domain" description="TNFR-Cys" evidence="10">
    <location>
        <begin position="98"/>
        <end position="139"/>
    </location>
</feature>
<comment type="caution">
    <text evidence="6">Lacks conserved residue(s) required for the propagation of feature annotation.</text>
</comment>
<dbReference type="PROSITE" id="PS50050">
    <property type="entry name" value="TNFR_NGFR_2"/>
    <property type="match status" value="2"/>
</dbReference>
<proteinExistence type="predicted"/>
<keyword evidence="1" id="KW-0053">Apoptosis</keyword>
<dbReference type="PROSITE" id="PS00652">
    <property type="entry name" value="TNFR_NGFR_1"/>
    <property type="match status" value="1"/>
</dbReference>
<dbReference type="EMBL" id="JAHUTI010069560">
    <property type="protein sequence ID" value="MED6254526.1"/>
    <property type="molecule type" value="Genomic_DNA"/>
</dbReference>
<evidence type="ECO:0000256" key="7">
    <source>
        <dbReference type="SAM" id="MobiDB-lite"/>
    </source>
</evidence>
<dbReference type="CDD" id="cd15834">
    <property type="entry name" value="TNFRSF1A_teleost"/>
    <property type="match status" value="1"/>
</dbReference>
<dbReference type="InterPro" id="IPR000488">
    <property type="entry name" value="Death_dom"/>
</dbReference>
<dbReference type="InterPro" id="IPR033994">
    <property type="entry name" value="TNFRSF1A_death"/>
</dbReference>
<keyword evidence="8" id="KW-1133">Transmembrane helix</keyword>
<dbReference type="SMART" id="SM00208">
    <property type="entry name" value="TNFR"/>
    <property type="match status" value="3"/>
</dbReference>
<dbReference type="InterPro" id="IPR033995">
    <property type="entry name" value="TNFRSF1A_N_teleost"/>
</dbReference>
<comment type="caution">
    <text evidence="11">The sequence shown here is derived from an EMBL/GenBank/DDBJ whole genome shotgun (WGS) entry which is preliminary data.</text>
</comment>
<organism evidence="11 12">
    <name type="scientific">Ataeniobius toweri</name>
    <dbReference type="NCBI Taxonomy" id="208326"/>
    <lineage>
        <taxon>Eukaryota</taxon>
        <taxon>Metazoa</taxon>
        <taxon>Chordata</taxon>
        <taxon>Craniata</taxon>
        <taxon>Vertebrata</taxon>
        <taxon>Euteleostomi</taxon>
        <taxon>Actinopterygii</taxon>
        <taxon>Neopterygii</taxon>
        <taxon>Teleostei</taxon>
        <taxon>Neoteleostei</taxon>
        <taxon>Acanthomorphata</taxon>
        <taxon>Ovalentaria</taxon>
        <taxon>Atherinomorphae</taxon>
        <taxon>Cyprinodontiformes</taxon>
        <taxon>Goodeidae</taxon>
        <taxon>Ataeniobius</taxon>
    </lineage>
</organism>
<dbReference type="SMART" id="SM00005">
    <property type="entry name" value="DEATH"/>
    <property type="match status" value="1"/>
</dbReference>
<evidence type="ECO:0000256" key="2">
    <source>
        <dbReference type="ARBA" id="ARBA00022729"/>
    </source>
</evidence>
<keyword evidence="12" id="KW-1185">Reference proteome</keyword>
<evidence type="ECO:0000256" key="5">
    <source>
        <dbReference type="ARBA" id="ARBA00023180"/>
    </source>
</evidence>
<evidence type="ECO:0000256" key="1">
    <source>
        <dbReference type="ARBA" id="ARBA00022703"/>
    </source>
</evidence>
<accession>A0ABU7BV41</accession>
<keyword evidence="8" id="KW-0472">Membrane</keyword>
<evidence type="ECO:0000256" key="6">
    <source>
        <dbReference type="PROSITE-ProRule" id="PRU00206"/>
    </source>
</evidence>
<keyword evidence="3" id="KW-0677">Repeat</keyword>
<keyword evidence="2" id="KW-0732">Signal</keyword>
<feature type="repeat" description="TNFR-Cys" evidence="6">
    <location>
        <begin position="98"/>
        <end position="139"/>
    </location>
</feature>
<evidence type="ECO:0000313" key="11">
    <source>
        <dbReference type="EMBL" id="MED6254526.1"/>
    </source>
</evidence>
<evidence type="ECO:0000256" key="4">
    <source>
        <dbReference type="ARBA" id="ARBA00023157"/>
    </source>
</evidence>
<dbReference type="Pfam" id="PF00020">
    <property type="entry name" value="TNFR_c6"/>
    <property type="match status" value="2"/>
</dbReference>
<keyword evidence="5" id="KW-0325">Glycoprotein</keyword>
<dbReference type="Pfam" id="PF00531">
    <property type="entry name" value="Death"/>
    <property type="match status" value="1"/>
</dbReference>
<evidence type="ECO:0000256" key="3">
    <source>
        <dbReference type="ARBA" id="ARBA00022737"/>
    </source>
</evidence>
<gene>
    <name evidence="11" type="ORF">ATANTOWER_028513</name>
</gene>
<feature type="region of interest" description="Disordered" evidence="7">
    <location>
        <begin position="372"/>
        <end position="411"/>
    </location>
</feature>
<dbReference type="PANTHER" id="PTHR46861">
    <property type="entry name" value="TUMOR NECROSIS FACTOR RECEPTOR SUPERFAMILY MEMBER 1A"/>
    <property type="match status" value="1"/>
</dbReference>
<dbReference type="PROSITE" id="PS50017">
    <property type="entry name" value="DEATH_DOMAIN"/>
    <property type="match status" value="1"/>
</dbReference>
<evidence type="ECO:0000256" key="8">
    <source>
        <dbReference type="SAM" id="Phobius"/>
    </source>
</evidence>
<feature type="domain" description="Death" evidence="9">
    <location>
        <begin position="287"/>
        <end position="365"/>
    </location>
</feature>